<dbReference type="GO" id="GO:0006071">
    <property type="term" value="P:glycerol metabolic process"/>
    <property type="evidence" value="ECO:0007669"/>
    <property type="project" value="TreeGrafter"/>
</dbReference>
<dbReference type="PANTHER" id="PTHR10196:SF67">
    <property type="entry name" value="SEDOHEPTULOKINASE"/>
    <property type="match status" value="1"/>
</dbReference>
<evidence type="ECO:0000256" key="1">
    <source>
        <dbReference type="ARBA" id="ARBA00009156"/>
    </source>
</evidence>
<dbReference type="AlphaFoldDB" id="A0A8S1ENI4"/>
<dbReference type="SUPFAM" id="SSF53067">
    <property type="entry name" value="Actin-like ATPase domain"/>
    <property type="match status" value="1"/>
</dbReference>
<dbReference type="Proteomes" id="UP000494206">
    <property type="component" value="Unassembled WGS sequence"/>
</dbReference>
<dbReference type="OrthoDB" id="10264182at2759"/>
<organism evidence="4 5">
    <name type="scientific">Caenorhabditis bovis</name>
    <dbReference type="NCBI Taxonomy" id="2654633"/>
    <lineage>
        <taxon>Eukaryota</taxon>
        <taxon>Metazoa</taxon>
        <taxon>Ecdysozoa</taxon>
        <taxon>Nematoda</taxon>
        <taxon>Chromadorea</taxon>
        <taxon>Rhabditida</taxon>
        <taxon>Rhabditina</taxon>
        <taxon>Rhabditomorpha</taxon>
        <taxon>Rhabditoidea</taxon>
        <taxon>Rhabditidae</taxon>
        <taxon>Peloderinae</taxon>
        <taxon>Caenorhabditis</taxon>
    </lineage>
</organism>
<dbReference type="InterPro" id="IPR043129">
    <property type="entry name" value="ATPase_NBD"/>
</dbReference>
<proteinExistence type="inferred from homology"/>
<comment type="similarity">
    <text evidence="1">Belongs to the FGGY kinase family.</text>
</comment>
<gene>
    <name evidence="4" type="ORF">CBOVIS_LOCUS5389</name>
</gene>
<evidence type="ECO:0008006" key="6">
    <source>
        <dbReference type="Google" id="ProtNLM"/>
    </source>
</evidence>
<keyword evidence="2" id="KW-0808">Transferase</keyword>
<evidence type="ECO:0000256" key="3">
    <source>
        <dbReference type="ARBA" id="ARBA00022777"/>
    </source>
</evidence>
<accession>A0A8S1ENI4</accession>
<dbReference type="PANTHER" id="PTHR10196">
    <property type="entry name" value="SUGAR KINASE"/>
    <property type="match status" value="1"/>
</dbReference>
<keyword evidence="3" id="KW-0418">Kinase</keyword>
<protein>
    <recommendedName>
        <fullName evidence="6">Carbohydrate kinase FGGY N-terminal domain-containing protein</fullName>
    </recommendedName>
</protein>
<comment type="caution">
    <text evidence="4">The sequence shown here is derived from an EMBL/GenBank/DDBJ whole genome shotgun (WGS) entry which is preliminary data.</text>
</comment>
<evidence type="ECO:0000313" key="5">
    <source>
        <dbReference type="Proteomes" id="UP000494206"/>
    </source>
</evidence>
<dbReference type="Gene3D" id="3.30.420.40">
    <property type="match status" value="1"/>
</dbReference>
<evidence type="ECO:0000313" key="4">
    <source>
        <dbReference type="EMBL" id="CAB3402827.1"/>
    </source>
</evidence>
<evidence type="ECO:0000256" key="2">
    <source>
        <dbReference type="ARBA" id="ARBA00022679"/>
    </source>
</evidence>
<dbReference type="GO" id="GO:0005829">
    <property type="term" value="C:cytosol"/>
    <property type="evidence" value="ECO:0007669"/>
    <property type="project" value="TreeGrafter"/>
</dbReference>
<reference evidence="4 5" key="1">
    <citation type="submission" date="2020-04" db="EMBL/GenBank/DDBJ databases">
        <authorList>
            <person name="Laetsch R D."/>
            <person name="Stevens L."/>
            <person name="Kumar S."/>
            <person name="Blaxter L. M."/>
        </authorList>
    </citation>
    <scope>NUCLEOTIDE SEQUENCE [LARGE SCALE GENOMIC DNA]</scope>
</reference>
<name>A0A8S1ENI4_9PELO</name>
<keyword evidence="5" id="KW-1185">Reference proteome</keyword>
<dbReference type="GO" id="GO:0050277">
    <property type="term" value="F:sedoheptulokinase activity"/>
    <property type="evidence" value="ECO:0007669"/>
    <property type="project" value="TreeGrafter"/>
</dbReference>
<sequence length="398" mass="45070">MSAVHVAIGIDIGTSSAKICGIAKNGIITKEYRQNYGFECSAIQDSKRILRVCLDLLKNFDENVTDVWICGQMHGIALWNSQSINEDLENLQVSPLYNWMFTYDDEHFLESLPKWESGRVYPGFGIATLAYLHKIQDLKNFDRCGTIMELFSCYLTKSKIAFMSEHNAHSWAYCNNGCWQENIKQFLPSNVELPTITQDLSLVVGEWRRAKCHVASGDLQASVASLDFAENRAYLIIGTSAQLCALVSQNVTNLPPTVVNVPYSSKYRLVAACAMNGGNALEAMYKINRDKIYSNDNLVEILSKLDQKEVSIPDNLQINPIFIAERGSNAQFSSTGVENSSELELFFLDSRDISKLHCVLLRQRTKFRRHLVQLDSLHDLLSNYEMYFIGISINWGKW</sequence>
<dbReference type="EMBL" id="CADEPM010000003">
    <property type="protein sequence ID" value="CAB3402827.1"/>
    <property type="molecule type" value="Genomic_DNA"/>
</dbReference>